<dbReference type="PANTHER" id="PTHR46082:SF6">
    <property type="entry name" value="AAA+ ATPASE DOMAIN-CONTAINING PROTEIN-RELATED"/>
    <property type="match status" value="1"/>
</dbReference>
<dbReference type="Pfam" id="PF00931">
    <property type="entry name" value="NB-ARC"/>
    <property type="match status" value="1"/>
</dbReference>
<gene>
    <name evidence="5" type="ORF">OEA41_005834</name>
</gene>
<feature type="repeat" description="TPR" evidence="2">
    <location>
        <begin position="1182"/>
        <end position="1215"/>
    </location>
</feature>
<dbReference type="PANTHER" id="PTHR46082">
    <property type="entry name" value="ATP/GTP-BINDING PROTEIN-RELATED"/>
    <property type="match status" value="1"/>
</dbReference>
<feature type="repeat" description="TPR" evidence="2">
    <location>
        <begin position="762"/>
        <end position="795"/>
    </location>
</feature>
<dbReference type="EMBL" id="JASNWA010000007">
    <property type="protein sequence ID" value="KAK3172512.1"/>
    <property type="molecule type" value="Genomic_DNA"/>
</dbReference>
<feature type="repeat" description="TPR" evidence="2">
    <location>
        <begin position="972"/>
        <end position="1005"/>
    </location>
</feature>
<dbReference type="InterPro" id="IPR019734">
    <property type="entry name" value="TPR_rpt"/>
</dbReference>
<dbReference type="SUPFAM" id="SSF52151">
    <property type="entry name" value="FabD/lysophospholipase-like"/>
    <property type="match status" value="1"/>
</dbReference>
<dbReference type="Gene3D" id="3.40.50.300">
    <property type="entry name" value="P-loop containing nucleotide triphosphate hydrolases"/>
    <property type="match status" value="1"/>
</dbReference>
<keyword evidence="1 3" id="KW-0443">Lipid metabolism</keyword>
<dbReference type="InterPro" id="IPR016035">
    <property type="entry name" value="Acyl_Trfase/lysoPLipase"/>
</dbReference>
<sequence length="1343" mass="151043">MPDRDLGLLSLDGGGVRGLSSLSILKKLMENIDPDSPPKPCDYFDMIGGTSTGGLMAIMLGCLEMDIDECISAYTALSDRIFQKQKHRVKINGQIQGRFDTAELERSVKEVIVQKGLQEDALLKRSDPCCKVFVCATSKETADTVHFRTYPSRGSSHMFHATRIWEAARATSAASSFFDPIKIGPYNEEFVDGATGANNPVQELWNEAKSVWSDEPLESRIQCLVSIGTGVPSLKPFGSSLGEIGKTLVQIATETERTAETFHRGHSELDASNRYFRFNVLRGLEGIGLEDVSQKNIIMAATSRYMESEATVKQMKLCGKILLAREYNGLYKINFSMRGWSFVNHFVARDKELEQLEQTLLPRQTRDLHRKVLILHGLGGIGKTQLAVAFARKYQKTYSSIFWLNGGSKDQVRQSLAEIARRLPEGQISEFSRTFTKSSSEDLDIIINEVQNWFSQPANNRWLLIFDNVDRDHSPELPSKVRDLHAFDVEDYFPGLEQIVHLLGGLPLALAHAGSYMHETGITVADYIASYQNTWKALFDCEMISLKEYPNRSIQSTWTLSYEHVKRRDPDAVKMLDLWAYLDSSDLWYELFTPILSGQIVLKDELPEWFVRSVHEKTNFTQKIRMLLSFSLVETQLDSSAYSVHPVVHKWCFHTMTENKDEVAPLAIMAVGSACPSGTEPEYWLLQRRLLPHCERILQWSQSDLQSVQDYEGLMDSSLSRSFDNLGNLYQDQGKLKEAEEMYQRALEGKEKALGPEHTSTLNTVNNLGVLYKDQGKLKEAEEMYQRALEGKEKALGPEHTSTLGIINNLGLLYQGQGKLKEAEEMYQRALEGTEKALGPEHTSTLGIINNLGILYKDQGKLKEAEEMYQRALEGKEKALGPEHTSTLRTVNNLGLLYQDQGKLKEAEEMYQRALEGKEKVLGPEHTSTLDTVNNLGLLYQDQGKLKEAEEMYQRALEGKEKALGPEHTSTLDIVNNLGVLYKDQGKLKEAEEMYQRALEGKEKALGPEHTSTLGIINNLGILYKDQGKLKEAEEMYQRALEGTEKALGPEHTSTLDIVNNLGSLYQDQGKLKEAEEMYQRALEGKEKALGPEHTSTLNTVNNLGLLYKDQGKLKEAEEMYQRALEGKEKALGPEHTSTLNTVNNLGLLYQDQGKLKEAEEMYQRALEGTEKALGPEHTSTLGTVNNLGTLYKDQGKLKEAEEIYQRALEGKEKALGPEHTSTLNTVNNLGLLYQDQGKLKEAEEMYQRALEGTEKALGPEHTSTLQIVNNLGSLYKDQGKLKEAEEMYQRALEGKEKALGPEHTSTLGTAGNLRRLRKERTQPKKRFCAISLERMRAVFSSA</sequence>
<name>A0AAE0DJP1_9LECA</name>
<dbReference type="Gene3D" id="3.40.1090.10">
    <property type="entry name" value="Cytosolic phospholipase A2 catalytic domain"/>
    <property type="match status" value="1"/>
</dbReference>
<feature type="short sequence motif" description="GXSXG" evidence="3">
    <location>
        <begin position="49"/>
        <end position="53"/>
    </location>
</feature>
<dbReference type="InterPro" id="IPR002641">
    <property type="entry name" value="PNPLA_dom"/>
</dbReference>
<dbReference type="InterPro" id="IPR011990">
    <property type="entry name" value="TPR-like_helical_dom_sf"/>
</dbReference>
<feature type="active site" description="Proton acceptor" evidence="3">
    <location>
        <position position="192"/>
    </location>
</feature>
<dbReference type="GO" id="GO:0046486">
    <property type="term" value="P:glycerolipid metabolic process"/>
    <property type="evidence" value="ECO:0007669"/>
    <property type="project" value="UniProtKB-ARBA"/>
</dbReference>
<dbReference type="InterPro" id="IPR053137">
    <property type="entry name" value="NLR-like"/>
</dbReference>
<keyword evidence="2" id="KW-0802">TPR repeat</keyword>
<evidence type="ECO:0000256" key="2">
    <source>
        <dbReference type="PROSITE-ProRule" id="PRU00339"/>
    </source>
</evidence>
<evidence type="ECO:0000313" key="5">
    <source>
        <dbReference type="EMBL" id="KAK3172512.1"/>
    </source>
</evidence>
<dbReference type="PROSITE" id="PS50005">
    <property type="entry name" value="TPR"/>
    <property type="match status" value="14"/>
</dbReference>
<feature type="repeat" description="TPR" evidence="2">
    <location>
        <begin position="1140"/>
        <end position="1173"/>
    </location>
</feature>
<organism evidence="5 6">
    <name type="scientific">Lepraria neglecta</name>
    <dbReference type="NCBI Taxonomy" id="209136"/>
    <lineage>
        <taxon>Eukaryota</taxon>
        <taxon>Fungi</taxon>
        <taxon>Dikarya</taxon>
        <taxon>Ascomycota</taxon>
        <taxon>Pezizomycotina</taxon>
        <taxon>Lecanoromycetes</taxon>
        <taxon>OSLEUM clade</taxon>
        <taxon>Lecanoromycetidae</taxon>
        <taxon>Lecanorales</taxon>
        <taxon>Lecanorineae</taxon>
        <taxon>Stereocaulaceae</taxon>
        <taxon>Lepraria</taxon>
    </lineage>
</organism>
<dbReference type="PROSITE" id="PS51635">
    <property type="entry name" value="PNPLA"/>
    <property type="match status" value="1"/>
</dbReference>
<dbReference type="SMART" id="SM00028">
    <property type="entry name" value="TPR"/>
    <property type="match status" value="14"/>
</dbReference>
<keyword evidence="3" id="KW-0442">Lipid degradation</keyword>
<dbReference type="GO" id="GO:0043531">
    <property type="term" value="F:ADP binding"/>
    <property type="evidence" value="ECO:0007669"/>
    <property type="project" value="InterPro"/>
</dbReference>
<evidence type="ECO:0000313" key="6">
    <source>
        <dbReference type="Proteomes" id="UP001276659"/>
    </source>
</evidence>
<feature type="repeat" description="TPR" evidence="2">
    <location>
        <begin position="804"/>
        <end position="837"/>
    </location>
</feature>
<feature type="repeat" description="TPR" evidence="2">
    <location>
        <begin position="720"/>
        <end position="753"/>
    </location>
</feature>
<feature type="repeat" description="TPR" evidence="2">
    <location>
        <begin position="1056"/>
        <end position="1089"/>
    </location>
</feature>
<dbReference type="Gene3D" id="1.25.40.10">
    <property type="entry name" value="Tetratricopeptide repeat domain"/>
    <property type="match status" value="4"/>
</dbReference>
<dbReference type="PROSITE" id="PS50293">
    <property type="entry name" value="TPR_REGION"/>
    <property type="match status" value="8"/>
</dbReference>
<keyword evidence="3" id="KW-0378">Hydrolase</keyword>
<feature type="short sequence motif" description="GXGXXG" evidence="3">
    <location>
        <begin position="13"/>
        <end position="18"/>
    </location>
</feature>
<comment type="caution">
    <text evidence="5">The sequence shown here is derived from an EMBL/GenBank/DDBJ whole genome shotgun (WGS) entry which is preliminary data.</text>
</comment>
<feature type="repeat" description="TPR" evidence="2">
    <location>
        <begin position="930"/>
        <end position="963"/>
    </location>
</feature>
<reference evidence="5" key="1">
    <citation type="submission" date="2022-11" db="EMBL/GenBank/DDBJ databases">
        <title>Chromosomal genome sequence assembly and mating type (MAT) locus characterization of the leprose asexual lichenized fungus Lepraria neglecta (Nyl.) Erichsen.</title>
        <authorList>
            <person name="Allen J.L."/>
            <person name="Pfeffer B."/>
        </authorList>
    </citation>
    <scope>NUCLEOTIDE SEQUENCE</scope>
    <source>
        <strain evidence="5">Allen 5258</strain>
    </source>
</reference>
<evidence type="ECO:0000256" key="1">
    <source>
        <dbReference type="ARBA" id="ARBA00023098"/>
    </source>
</evidence>
<dbReference type="Pfam" id="PF01734">
    <property type="entry name" value="Patatin"/>
    <property type="match status" value="1"/>
</dbReference>
<dbReference type="SUPFAM" id="SSF48452">
    <property type="entry name" value="TPR-like"/>
    <property type="match status" value="3"/>
</dbReference>
<dbReference type="GO" id="GO:0016787">
    <property type="term" value="F:hydrolase activity"/>
    <property type="evidence" value="ECO:0007669"/>
    <property type="project" value="UniProtKB-UniRule"/>
</dbReference>
<feature type="active site" description="Nucleophile" evidence="3">
    <location>
        <position position="51"/>
    </location>
</feature>
<dbReference type="InterPro" id="IPR002182">
    <property type="entry name" value="NB-ARC"/>
</dbReference>
<feature type="repeat" description="TPR" evidence="2">
    <location>
        <begin position="1014"/>
        <end position="1047"/>
    </location>
</feature>
<dbReference type="Proteomes" id="UP001276659">
    <property type="component" value="Unassembled WGS sequence"/>
</dbReference>
<feature type="repeat" description="TPR" evidence="2">
    <location>
        <begin position="846"/>
        <end position="879"/>
    </location>
</feature>
<dbReference type="GO" id="GO:0016042">
    <property type="term" value="P:lipid catabolic process"/>
    <property type="evidence" value="ECO:0007669"/>
    <property type="project" value="UniProtKB-UniRule"/>
</dbReference>
<dbReference type="SUPFAM" id="SSF52540">
    <property type="entry name" value="P-loop containing nucleoside triphosphate hydrolases"/>
    <property type="match status" value="1"/>
</dbReference>
<feature type="repeat" description="TPR" evidence="2">
    <location>
        <begin position="888"/>
        <end position="921"/>
    </location>
</feature>
<keyword evidence="6" id="KW-1185">Reference proteome</keyword>
<accession>A0AAE0DJP1</accession>
<dbReference type="PRINTS" id="PR00381">
    <property type="entry name" value="KINESINLIGHT"/>
</dbReference>
<proteinExistence type="predicted"/>
<evidence type="ECO:0000259" key="4">
    <source>
        <dbReference type="PROSITE" id="PS51635"/>
    </source>
</evidence>
<feature type="repeat" description="TPR" evidence="2">
    <location>
        <begin position="1098"/>
        <end position="1131"/>
    </location>
</feature>
<evidence type="ECO:0000256" key="3">
    <source>
        <dbReference type="PROSITE-ProRule" id="PRU01161"/>
    </source>
</evidence>
<feature type="domain" description="PNPLA" evidence="4">
    <location>
        <begin position="9"/>
        <end position="205"/>
    </location>
</feature>
<dbReference type="Pfam" id="PF13424">
    <property type="entry name" value="TPR_12"/>
    <property type="match status" value="7"/>
</dbReference>
<feature type="repeat" description="TPR" evidence="2">
    <location>
        <begin position="1224"/>
        <end position="1257"/>
    </location>
</feature>
<feature type="repeat" description="TPR" evidence="2">
    <location>
        <begin position="1266"/>
        <end position="1299"/>
    </location>
</feature>
<feature type="short sequence motif" description="DGA/G" evidence="3">
    <location>
        <begin position="192"/>
        <end position="194"/>
    </location>
</feature>
<protein>
    <recommendedName>
        <fullName evidence="4">PNPLA domain-containing protein</fullName>
    </recommendedName>
</protein>
<dbReference type="CDD" id="cd07216">
    <property type="entry name" value="Pat17_PNPLA8_PNPLA9_like3"/>
    <property type="match status" value="1"/>
</dbReference>
<dbReference type="InterPro" id="IPR027417">
    <property type="entry name" value="P-loop_NTPase"/>
</dbReference>